<organism evidence="3 4">
    <name type="scientific">Mycena maculata</name>
    <dbReference type="NCBI Taxonomy" id="230809"/>
    <lineage>
        <taxon>Eukaryota</taxon>
        <taxon>Fungi</taxon>
        <taxon>Dikarya</taxon>
        <taxon>Basidiomycota</taxon>
        <taxon>Agaricomycotina</taxon>
        <taxon>Agaricomycetes</taxon>
        <taxon>Agaricomycetidae</taxon>
        <taxon>Agaricales</taxon>
        <taxon>Marasmiineae</taxon>
        <taxon>Mycenaceae</taxon>
        <taxon>Mycena</taxon>
    </lineage>
</organism>
<evidence type="ECO:0000313" key="3">
    <source>
        <dbReference type="EMBL" id="KAJ7764110.1"/>
    </source>
</evidence>
<feature type="signal peptide" evidence="2">
    <location>
        <begin position="1"/>
        <end position="27"/>
    </location>
</feature>
<proteinExistence type="predicted"/>
<dbReference type="InterPro" id="IPR016024">
    <property type="entry name" value="ARM-type_fold"/>
</dbReference>
<feature type="chain" id="PRO_5042024743" evidence="2">
    <location>
        <begin position="28"/>
        <end position="412"/>
    </location>
</feature>
<feature type="compositionally biased region" description="Pro residues" evidence="1">
    <location>
        <begin position="97"/>
        <end position="107"/>
    </location>
</feature>
<keyword evidence="2" id="KW-0732">Signal</keyword>
<dbReference type="Proteomes" id="UP001215280">
    <property type="component" value="Unassembled WGS sequence"/>
</dbReference>
<dbReference type="AlphaFoldDB" id="A0AAD7NKE4"/>
<accession>A0AAD7NKE4</accession>
<keyword evidence="4" id="KW-1185">Reference proteome</keyword>
<dbReference type="InterPro" id="IPR011989">
    <property type="entry name" value="ARM-like"/>
</dbReference>
<gene>
    <name evidence="3" type="ORF">DFH07DRAFT_770517</name>
</gene>
<evidence type="ECO:0000313" key="4">
    <source>
        <dbReference type="Proteomes" id="UP001215280"/>
    </source>
</evidence>
<sequence>MSISTCRFLHFASCLASFICPLLSANASPDLRADSHVEQLRTLNLKSLEPAATTTRSSPSSTGFASGSARSALSNGSGVRTKPTPPPLDLGFASNRPRPPSPSPPTPRPRRPTPPHPHSTTRCRSRRCHAALCEEEVRLIIVSELLMGDPALASTRRMSGARCIPFLVATLFITQAWAQIMELLRTPPAQPILADNKALKGKSASLTCHEMARSSRRCGADAHRIQHAFEHLEESAKDGIADELLGEGGAVFGKVAKCRWGAYCVQHILEHGSGKYRQMALEHLLAGLLKYATNEQEKETLDRVVQRVCESAQGFLVSLPPNASSRCGQGLSRAAARLHPRAHRYAAQVQDVRLEADIVEISGRSGVEHETEDPRYIVQEGGARSVLRINGEESDEFSMGFFPILYMLKFRR</sequence>
<protein>
    <submittedName>
        <fullName evidence="3">Uncharacterized protein</fullName>
    </submittedName>
</protein>
<reference evidence="3" key="1">
    <citation type="submission" date="2023-03" db="EMBL/GenBank/DDBJ databases">
        <title>Massive genome expansion in bonnet fungi (Mycena s.s.) driven by repeated elements and novel gene families across ecological guilds.</title>
        <authorList>
            <consortium name="Lawrence Berkeley National Laboratory"/>
            <person name="Harder C.B."/>
            <person name="Miyauchi S."/>
            <person name="Viragh M."/>
            <person name="Kuo A."/>
            <person name="Thoen E."/>
            <person name="Andreopoulos B."/>
            <person name="Lu D."/>
            <person name="Skrede I."/>
            <person name="Drula E."/>
            <person name="Henrissat B."/>
            <person name="Morin E."/>
            <person name="Kohler A."/>
            <person name="Barry K."/>
            <person name="LaButti K."/>
            <person name="Morin E."/>
            <person name="Salamov A."/>
            <person name="Lipzen A."/>
            <person name="Mereny Z."/>
            <person name="Hegedus B."/>
            <person name="Baldrian P."/>
            <person name="Stursova M."/>
            <person name="Weitz H."/>
            <person name="Taylor A."/>
            <person name="Grigoriev I.V."/>
            <person name="Nagy L.G."/>
            <person name="Martin F."/>
            <person name="Kauserud H."/>
        </authorList>
    </citation>
    <scope>NUCLEOTIDE SEQUENCE</scope>
    <source>
        <strain evidence="3">CBHHK188m</strain>
    </source>
</reference>
<dbReference type="EMBL" id="JARJLG010000038">
    <property type="protein sequence ID" value="KAJ7764110.1"/>
    <property type="molecule type" value="Genomic_DNA"/>
</dbReference>
<feature type="region of interest" description="Disordered" evidence="1">
    <location>
        <begin position="48"/>
        <end position="125"/>
    </location>
</feature>
<name>A0AAD7NKE4_9AGAR</name>
<dbReference type="Gene3D" id="1.25.10.10">
    <property type="entry name" value="Leucine-rich Repeat Variant"/>
    <property type="match status" value="1"/>
</dbReference>
<dbReference type="SUPFAM" id="SSF48371">
    <property type="entry name" value="ARM repeat"/>
    <property type="match status" value="1"/>
</dbReference>
<feature type="compositionally biased region" description="Basic residues" evidence="1">
    <location>
        <begin position="108"/>
        <end position="125"/>
    </location>
</feature>
<evidence type="ECO:0000256" key="1">
    <source>
        <dbReference type="SAM" id="MobiDB-lite"/>
    </source>
</evidence>
<evidence type="ECO:0000256" key="2">
    <source>
        <dbReference type="SAM" id="SignalP"/>
    </source>
</evidence>
<feature type="compositionally biased region" description="Low complexity" evidence="1">
    <location>
        <begin position="50"/>
        <end position="69"/>
    </location>
</feature>
<comment type="caution">
    <text evidence="3">The sequence shown here is derived from an EMBL/GenBank/DDBJ whole genome shotgun (WGS) entry which is preliminary data.</text>
</comment>